<organism evidence="2 3">
    <name type="scientific">Reticulomyxa filosa</name>
    <dbReference type="NCBI Taxonomy" id="46433"/>
    <lineage>
        <taxon>Eukaryota</taxon>
        <taxon>Sar</taxon>
        <taxon>Rhizaria</taxon>
        <taxon>Retaria</taxon>
        <taxon>Foraminifera</taxon>
        <taxon>Monothalamids</taxon>
        <taxon>Reticulomyxidae</taxon>
        <taxon>Reticulomyxa</taxon>
    </lineage>
</organism>
<keyword evidence="1" id="KW-0812">Transmembrane</keyword>
<keyword evidence="3" id="KW-1185">Reference proteome</keyword>
<name>X6LYW1_RETFI</name>
<proteinExistence type="predicted"/>
<protein>
    <submittedName>
        <fullName evidence="2">Uncharacterized protein</fullName>
    </submittedName>
</protein>
<gene>
    <name evidence="2" type="ORF">RFI_31501</name>
</gene>
<comment type="caution">
    <text evidence="2">The sequence shown here is derived from an EMBL/GenBank/DDBJ whole genome shotgun (WGS) entry which is preliminary data.</text>
</comment>
<feature type="non-terminal residue" evidence="2">
    <location>
        <position position="1"/>
    </location>
</feature>
<dbReference type="EMBL" id="ASPP01027681">
    <property type="protein sequence ID" value="ETO05895.1"/>
    <property type="molecule type" value="Genomic_DNA"/>
</dbReference>
<evidence type="ECO:0000313" key="2">
    <source>
        <dbReference type="EMBL" id="ETO05895.1"/>
    </source>
</evidence>
<reference evidence="2 3" key="1">
    <citation type="journal article" date="2013" name="Curr. Biol.">
        <title>The Genome of the Foraminiferan Reticulomyxa filosa.</title>
        <authorList>
            <person name="Glockner G."/>
            <person name="Hulsmann N."/>
            <person name="Schleicher M."/>
            <person name="Noegel A.A."/>
            <person name="Eichinger L."/>
            <person name="Gallinger C."/>
            <person name="Pawlowski J."/>
            <person name="Sierra R."/>
            <person name="Euteneuer U."/>
            <person name="Pillet L."/>
            <person name="Moustafa A."/>
            <person name="Platzer M."/>
            <person name="Groth M."/>
            <person name="Szafranski K."/>
            <person name="Schliwa M."/>
        </authorList>
    </citation>
    <scope>NUCLEOTIDE SEQUENCE [LARGE SCALE GENOMIC DNA]</scope>
</reference>
<feature type="transmembrane region" description="Helical" evidence="1">
    <location>
        <begin position="9"/>
        <end position="26"/>
    </location>
</feature>
<dbReference type="Proteomes" id="UP000023152">
    <property type="component" value="Unassembled WGS sequence"/>
</dbReference>
<keyword evidence="1" id="KW-0472">Membrane</keyword>
<accession>X6LYW1</accession>
<keyword evidence="1" id="KW-1133">Transmembrane helix</keyword>
<sequence>KKKKKKKKNIYICIYIYINILMYPYWKANMLDVPIVGLSLLQMVAMEVFGETKVQTLKKFLFYTLNANRDNNENARVHRSVERQTARNNLKRPGNKNLLPNFSQWIDRACDHYPMTKMCKTTKLVVDVGSISIIALKKELRSYYFFYFLFFWEHIILYSDFGKGEKFIGVESIWIKHLLKAMMAKTWPRKTLTKLSQLSKLNLYTAMQSNREFVAVNKLDRVHVQDGRISIVHYMGTLIELREIERESTNKDYLGCFDLAQTKQK</sequence>
<evidence type="ECO:0000313" key="3">
    <source>
        <dbReference type="Proteomes" id="UP000023152"/>
    </source>
</evidence>
<evidence type="ECO:0000256" key="1">
    <source>
        <dbReference type="SAM" id="Phobius"/>
    </source>
</evidence>
<dbReference type="AlphaFoldDB" id="X6LYW1"/>